<dbReference type="EMBL" id="MU004299">
    <property type="protein sequence ID" value="KAF2660534.1"/>
    <property type="molecule type" value="Genomic_DNA"/>
</dbReference>
<reference evidence="1" key="1">
    <citation type="journal article" date="2020" name="Stud. Mycol.">
        <title>101 Dothideomycetes genomes: a test case for predicting lifestyles and emergence of pathogens.</title>
        <authorList>
            <person name="Haridas S."/>
            <person name="Albert R."/>
            <person name="Binder M."/>
            <person name="Bloem J."/>
            <person name="Labutti K."/>
            <person name="Salamov A."/>
            <person name="Andreopoulos B."/>
            <person name="Baker S."/>
            <person name="Barry K."/>
            <person name="Bills G."/>
            <person name="Bluhm B."/>
            <person name="Cannon C."/>
            <person name="Castanera R."/>
            <person name="Culley D."/>
            <person name="Daum C."/>
            <person name="Ezra D."/>
            <person name="Gonzalez J."/>
            <person name="Henrissat B."/>
            <person name="Kuo A."/>
            <person name="Liang C."/>
            <person name="Lipzen A."/>
            <person name="Lutzoni F."/>
            <person name="Magnuson J."/>
            <person name="Mondo S."/>
            <person name="Nolan M."/>
            <person name="Ohm R."/>
            <person name="Pangilinan J."/>
            <person name="Park H.-J."/>
            <person name="Ramirez L."/>
            <person name="Alfaro M."/>
            <person name="Sun H."/>
            <person name="Tritt A."/>
            <person name="Yoshinaga Y."/>
            <person name="Zwiers L.-H."/>
            <person name="Turgeon B."/>
            <person name="Goodwin S."/>
            <person name="Spatafora J."/>
            <person name="Crous P."/>
            <person name="Grigoriev I."/>
        </authorList>
    </citation>
    <scope>NUCLEOTIDE SEQUENCE</scope>
    <source>
        <strain evidence="1">CBS 122681</strain>
    </source>
</reference>
<organism evidence="1 2">
    <name type="scientific">Lophiostoma macrostomum CBS 122681</name>
    <dbReference type="NCBI Taxonomy" id="1314788"/>
    <lineage>
        <taxon>Eukaryota</taxon>
        <taxon>Fungi</taxon>
        <taxon>Dikarya</taxon>
        <taxon>Ascomycota</taxon>
        <taxon>Pezizomycotina</taxon>
        <taxon>Dothideomycetes</taxon>
        <taxon>Pleosporomycetidae</taxon>
        <taxon>Pleosporales</taxon>
        <taxon>Lophiostomataceae</taxon>
        <taxon>Lophiostoma</taxon>
    </lineage>
</organism>
<dbReference type="AlphaFoldDB" id="A0A6A6TPK9"/>
<sequence length="171" mass="19243">MDIGIRDARKSGLFPKSCSSPFMAAAAKTRLLLARWHQSIKPRFLRSVLFKRHFRMVAPALLSRFRLSKGCLEMWKTYHMTVSLKSRLRPQMMMPDSLIHGDGCSSICITSSKSTHWPSSSVGNPSFTPNPLADYDMFAAPRSRANIRSWVCLHVDLVSGINFEKSSGHSI</sequence>
<protein>
    <submittedName>
        <fullName evidence="1">Uncharacterized protein</fullName>
    </submittedName>
</protein>
<name>A0A6A6TPK9_9PLEO</name>
<evidence type="ECO:0000313" key="1">
    <source>
        <dbReference type="EMBL" id="KAF2660534.1"/>
    </source>
</evidence>
<gene>
    <name evidence="1" type="ORF">K491DRAFT_674756</name>
</gene>
<keyword evidence="2" id="KW-1185">Reference proteome</keyword>
<accession>A0A6A6TPK9</accession>
<dbReference type="Proteomes" id="UP000799324">
    <property type="component" value="Unassembled WGS sequence"/>
</dbReference>
<evidence type="ECO:0000313" key="2">
    <source>
        <dbReference type="Proteomes" id="UP000799324"/>
    </source>
</evidence>
<proteinExistence type="predicted"/>